<comment type="caution">
    <text evidence="14">The sequence shown here is derived from an EMBL/GenBank/DDBJ whole genome shotgun (WGS) entry which is preliminary data.</text>
</comment>
<dbReference type="InterPro" id="IPR017950">
    <property type="entry name" value="Urease_AS"/>
</dbReference>
<dbReference type="SUPFAM" id="SSF51556">
    <property type="entry name" value="Metallo-dependent hydrolases"/>
    <property type="match status" value="1"/>
</dbReference>
<evidence type="ECO:0000259" key="13">
    <source>
        <dbReference type="PROSITE" id="PS51368"/>
    </source>
</evidence>
<comment type="subcellular location">
    <subcellularLocation>
        <location evidence="5 10">Cytoplasm</location>
    </subcellularLocation>
</comment>
<evidence type="ECO:0000256" key="4">
    <source>
        <dbReference type="ARBA" id="ARBA00022801"/>
    </source>
</evidence>
<dbReference type="PROSITE" id="PS51368">
    <property type="entry name" value="UREASE_3"/>
    <property type="match status" value="1"/>
</dbReference>
<feature type="binding site" description="via carbamate group" evidence="5 8">
    <location>
        <position position="218"/>
    </location>
    <ligand>
        <name>Ni(2+)</name>
        <dbReference type="ChEBI" id="CHEBI:49786"/>
        <label>2</label>
    </ligand>
</feature>
<sequence length="568" mass="60860">MTLRISRRAYAEMFGPTTGDRIRLADTDLLIEIERDFTVYGEEVKFGGGKVIRDGMGQSQRPAREVADTVVTNAVILDHWGIVKADIAIKNGRIAAIGKAGNPDIQAGVTIAIGAATEIIAGEGLIVTAGGVDTHIHFICPQQIDEALASGITTMIGGGTGPATGTNATTCTPGPWHLERMLQAADGWPMNLGFLGKGNTSLPEPLEEQVAAGAIGLKLHEDWGSTPAAIDNCLSVADATDTQVAIHTDTLNEAGFVEATVAAFKGRTIHTYHTEGAGGGHAPDIIKVCGEANVLPSSTNPTRPYTINTLDEHLDMLMVCHHLDASIAEDLAFAESRIRRETIAAEDILHDLGALSMLSSDSQAMGRVGEVIIRTWQTAHKMKRQRGPLPQDAARNDNFRAKRYVAKYTINPALTHGIAHEVGSVEVGKWADLVFWEPAFFGVKPTMILKGGMIALAQMGDPNASIPTPQPVHYREMFATRGAALAQTSLTFVSQMALEAGIGERYGLNKRLVAVRGCRSVSKADMIHNAWQPAISVDPETYEVVADGETLTCEPATVLPMAQRYFLF</sequence>
<feature type="binding site" evidence="5 8">
    <location>
        <position position="273"/>
    </location>
    <ligand>
        <name>Ni(2+)</name>
        <dbReference type="ChEBI" id="CHEBI:49786"/>
        <label>2</label>
    </ligand>
</feature>
<dbReference type="NCBIfam" id="NF009685">
    <property type="entry name" value="PRK13206.1"/>
    <property type="match status" value="1"/>
</dbReference>
<feature type="binding site" evidence="5 8">
    <location>
        <position position="247"/>
    </location>
    <ligand>
        <name>Ni(2+)</name>
        <dbReference type="ChEBI" id="CHEBI:49786"/>
        <label>2</label>
    </ligand>
</feature>
<keyword evidence="3 5" id="KW-0479">Metal-binding</keyword>
<dbReference type="PROSITE" id="PS00145">
    <property type="entry name" value="UREASE_2"/>
    <property type="match status" value="1"/>
</dbReference>
<comment type="cofactor">
    <cofactor evidence="5 8 11">
        <name>Ni cation</name>
        <dbReference type="ChEBI" id="CHEBI:25516"/>
    </cofactor>
    <text evidence="5 8 11">Binds 2 nickel ions per subunit.</text>
</comment>
<gene>
    <name evidence="5 14" type="primary">ureC</name>
    <name evidence="14" type="ORF">C0Z19_05065</name>
</gene>
<dbReference type="CDD" id="cd00375">
    <property type="entry name" value="Urease_alpha"/>
    <property type="match status" value="1"/>
</dbReference>
<dbReference type="EC" id="3.5.1.5" evidence="5 6"/>
<feature type="modified residue" description="N6-carboxylysine" evidence="5 7">
    <location>
        <position position="218"/>
    </location>
</feature>
<dbReference type="InterPro" id="IPR017951">
    <property type="entry name" value="Urease_asu_c"/>
</dbReference>
<evidence type="ECO:0000256" key="5">
    <source>
        <dbReference type="HAMAP-Rule" id="MF_01953"/>
    </source>
</evidence>
<keyword evidence="15" id="KW-1185">Reference proteome</keyword>
<dbReference type="GO" id="GO:0005737">
    <property type="term" value="C:cytoplasm"/>
    <property type="evidence" value="ECO:0007669"/>
    <property type="project" value="UniProtKB-SubCell"/>
</dbReference>
<dbReference type="PRINTS" id="PR01752">
    <property type="entry name" value="UREASE"/>
</dbReference>
<dbReference type="Pfam" id="PF01979">
    <property type="entry name" value="Amidohydro_1"/>
    <property type="match status" value="1"/>
</dbReference>
<keyword evidence="2 5" id="KW-0533">Nickel</keyword>
<accession>A0A2N7WCJ0</accession>
<reference evidence="14 15" key="1">
    <citation type="submission" date="2018-01" db="EMBL/GenBank/DDBJ databases">
        <title>Whole genome analyses suggest that Burkholderia sensu lato contains two further novel genera in the rhizoxinica-symbiotica group Mycetohabitans gen. nov., and Trinickia gen. nov.: implications for the evolution of diazotrophy and nodulation in the Burkholderiaceae.</title>
        <authorList>
            <person name="Estrada-de los Santos P."/>
            <person name="Palmer M."/>
            <person name="Chavez-Ramirez B."/>
            <person name="Beukes C."/>
            <person name="Steenkamp E.T."/>
            <person name="Hirsch A.M."/>
            <person name="Manyaka P."/>
            <person name="Maluk M."/>
            <person name="Lafos M."/>
            <person name="Crook M."/>
            <person name="Gross E."/>
            <person name="Simon M.F."/>
            <person name="Bueno dos Reis Junior F."/>
            <person name="Poole P.S."/>
            <person name="Venter S.N."/>
            <person name="James E.K."/>
        </authorList>
    </citation>
    <scope>NUCLEOTIDE SEQUENCE [LARGE SCALE GENOMIC DNA]</scope>
    <source>
        <strain evidence="14 15">GP25-8</strain>
    </source>
</reference>
<evidence type="ECO:0000256" key="2">
    <source>
        <dbReference type="ARBA" id="ARBA00022596"/>
    </source>
</evidence>
<protein>
    <recommendedName>
        <fullName evidence="5 6">Urease subunit alpha</fullName>
        <ecNumber evidence="5 6">3.5.1.5</ecNumber>
    </recommendedName>
    <alternativeName>
        <fullName evidence="5">Urea amidohydrolase subunit alpha</fullName>
    </alternativeName>
</protein>
<dbReference type="Proteomes" id="UP000235347">
    <property type="component" value="Unassembled WGS sequence"/>
</dbReference>
<evidence type="ECO:0000256" key="11">
    <source>
        <dbReference type="RuleBase" id="RU000510"/>
    </source>
</evidence>
<evidence type="ECO:0000256" key="7">
    <source>
        <dbReference type="PIRSR" id="PIRSR611612-50"/>
    </source>
</evidence>
<evidence type="ECO:0000313" key="15">
    <source>
        <dbReference type="Proteomes" id="UP000235347"/>
    </source>
</evidence>
<dbReference type="InterPro" id="IPR005848">
    <property type="entry name" value="Urease_asu"/>
</dbReference>
<dbReference type="Gene3D" id="2.30.40.10">
    <property type="entry name" value="Urease, subunit C, domain 1"/>
    <property type="match status" value="1"/>
</dbReference>
<comment type="PTM">
    <text evidence="5">Carboxylation allows a single lysine to coordinate two nickel ions.</text>
</comment>
<comment type="pathway">
    <text evidence="1 5">Nitrogen metabolism; urea degradation; CO(2) and NH(3) from urea (urease route): step 1/1.</text>
</comment>
<comment type="catalytic activity">
    <reaction evidence="5 11">
        <text>urea + 2 H2O + H(+) = hydrogencarbonate + 2 NH4(+)</text>
        <dbReference type="Rhea" id="RHEA:20557"/>
        <dbReference type="ChEBI" id="CHEBI:15377"/>
        <dbReference type="ChEBI" id="CHEBI:15378"/>
        <dbReference type="ChEBI" id="CHEBI:16199"/>
        <dbReference type="ChEBI" id="CHEBI:17544"/>
        <dbReference type="ChEBI" id="CHEBI:28938"/>
        <dbReference type="EC" id="3.5.1.5"/>
    </reaction>
</comment>
<dbReference type="NCBIfam" id="NF009686">
    <property type="entry name" value="PRK13207.1"/>
    <property type="match status" value="1"/>
</dbReference>
<dbReference type="RefSeq" id="WP_102608701.1">
    <property type="nucleotide sequence ID" value="NZ_CADIKD010000016.1"/>
</dbReference>
<dbReference type="Pfam" id="PF00449">
    <property type="entry name" value="Urease_alpha"/>
    <property type="match status" value="1"/>
</dbReference>
<feature type="binding site" evidence="5 10">
    <location>
        <position position="220"/>
    </location>
    <ligand>
        <name>substrate</name>
    </ligand>
</feature>
<evidence type="ECO:0000256" key="12">
    <source>
        <dbReference type="RuleBase" id="RU004158"/>
    </source>
</evidence>
<evidence type="ECO:0000256" key="1">
    <source>
        <dbReference type="ARBA" id="ARBA00004897"/>
    </source>
</evidence>
<dbReference type="InterPro" id="IPR032466">
    <property type="entry name" value="Metal_Hydrolase"/>
</dbReference>
<dbReference type="InterPro" id="IPR011612">
    <property type="entry name" value="Urease_alpha_N_dom"/>
</dbReference>
<dbReference type="AlphaFoldDB" id="A0A2N7WCJ0"/>
<dbReference type="Gene3D" id="3.20.20.140">
    <property type="entry name" value="Metal-dependent hydrolases"/>
    <property type="match status" value="1"/>
</dbReference>
<evidence type="ECO:0000256" key="3">
    <source>
        <dbReference type="ARBA" id="ARBA00022723"/>
    </source>
</evidence>
<feature type="active site" description="Proton donor" evidence="5 9">
    <location>
        <position position="321"/>
    </location>
</feature>
<dbReference type="InterPro" id="IPR011059">
    <property type="entry name" value="Metal-dep_hydrolase_composite"/>
</dbReference>
<dbReference type="HAMAP" id="MF_01953">
    <property type="entry name" value="Urease_alpha"/>
    <property type="match status" value="1"/>
</dbReference>
<name>A0A2N7WCJ0_9BURK</name>
<evidence type="ECO:0000256" key="10">
    <source>
        <dbReference type="PROSITE-ProRule" id="PRU00700"/>
    </source>
</evidence>
<feature type="domain" description="Urease" evidence="13">
    <location>
        <begin position="130"/>
        <end position="568"/>
    </location>
</feature>
<evidence type="ECO:0000256" key="6">
    <source>
        <dbReference type="NCBIfam" id="TIGR01792"/>
    </source>
</evidence>
<dbReference type="PROSITE" id="PS01120">
    <property type="entry name" value="UREASE_1"/>
    <property type="match status" value="1"/>
</dbReference>
<organism evidence="14 15">
    <name type="scientific">Trinickia soli</name>
    <dbReference type="NCBI Taxonomy" id="380675"/>
    <lineage>
        <taxon>Bacteria</taxon>
        <taxon>Pseudomonadati</taxon>
        <taxon>Pseudomonadota</taxon>
        <taxon>Betaproteobacteria</taxon>
        <taxon>Burkholderiales</taxon>
        <taxon>Burkholderiaceae</taxon>
        <taxon>Trinickia</taxon>
    </lineage>
</organism>
<evidence type="ECO:0000256" key="8">
    <source>
        <dbReference type="PIRSR" id="PIRSR611612-51"/>
    </source>
</evidence>
<feature type="binding site" description="via carbamate group" evidence="5 8">
    <location>
        <position position="218"/>
    </location>
    <ligand>
        <name>Ni(2+)</name>
        <dbReference type="ChEBI" id="CHEBI:49786"/>
        <label>1</label>
    </ligand>
</feature>
<dbReference type="PANTHER" id="PTHR43440:SF1">
    <property type="entry name" value="UREASE"/>
    <property type="match status" value="1"/>
</dbReference>
<dbReference type="UniPathway" id="UPA00258">
    <property type="reaction ID" value="UER00370"/>
</dbReference>
<dbReference type="GO" id="GO:0009039">
    <property type="term" value="F:urease activity"/>
    <property type="evidence" value="ECO:0007669"/>
    <property type="project" value="UniProtKB-UniRule"/>
</dbReference>
<dbReference type="InterPro" id="IPR006680">
    <property type="entry name" value="Amidohydro-rel"/>
</dbReference>
<comment type="PTM">
    <text evidence="7">Carbamylation allows a single lysine to coordinate two nickel ions.</text>
</comment>
<dbReference type="SUPFAM" id="SSF51338">
    <property type="entry name" value="Composite domain of metallo-dependent hydrolases"/>
    <property type="match status" value="2"/>
</dbReference>
<evidence type="ECO:0000256" key="9">
    <source>
        <dbReference type="PIRSR" id="PIRSR611612-52"/>
    </source>
</evidence>
<dbReference type="GO" id="GO:0043419">
    <property type="term" value="P:urea catabolic process"/>
    <property type="evidence" value="ECO:0007669"/>
    <property type="project" value="UniProtKB-UniRule"/>
</dbReference>
<proteinExistence type="inferred from homology"/>
<feature type="binding site" evidence="5 8">
    <location>
        <position position="135"/>
    </location>
    <ligand>
        <name>Ni(2+)</name>
        <dbReference type="ChEBI" id="CHEBI:49786"/>
        <label>1</label>
    </ligand>
</feature>
<dbReference type="InterPro" id="IPR050112">
    <property type="entry name" value="Urease_alpha_subunit"/>
</dbReference>
<feature type="binding site" evidence="5 8">
    <location>
        <position position="361"/>
    </location>
    <ligand>
        <name>Ni(2+)</name>
        <dbReference type="ChEBI" id="CHEBI:49786"/>
        <label>1</label>
    </ligand>
</feature>
<evidence type="ECO:0000313" key="14">
    <source>
        <dbReference type="EMBL" id="PMS27128.1"/>
    </source>
</evidence>
<keyword evidence="5 10" id="KW-0963">Cytoplasm</keyword>
<keyword evidence="4 5" id="KW-0378">Hydrolase</keyword>
<dbReference type="NCBIfam" id="TIGR01792">
    <property type="entry name" value="urease_alph"/>
    <property type="match status" value="1"/>
</dbReference>
<dbReference type="InterPro" id="IPR029754">
    <property type="entry name" value="Urease_Ni-bd"/>
</dbReference>
<comment type="similarity">
    <text evidence="5 12">Belongs to the metallo-dependent hydrolases superfamily. Urease alpha subunit family.</text>
</comment>
<feature type="binding site" evidence="5 8">
    <location>
        <position position="137"/>
    </location>
    <ligand>
        <name>Ni(2+)</name>
        <dbReference type="ChEBI" id="CHEBI:49786"/>
        <label>1</label>
    </ligand>
</feature>
<dbReference type="PANTHER" id="PTHR43440">
    <property type="entry name" value="UREASE"/>
    <property type="match status" value="1"/>
</dbReference>
<comment type="subunit">
    <text evidence="5">Heterotrimer of UreA (gamma), UreB (beta) and UreC (alpha) subunits. Three heterotrimers associate to form the active enzyme.</text>
</comment>
<dbReference type="GO" id="GO:0016151">
    <property type="term" value="F:nickel cation binding"/>
    <property type="evidence" value="ECO:0007669"/>
    <property type="project" value="UniProtKB-UniRule"/>
</dbReference>
<dbReference type="EMBL" id="PNYB01000003">
    <property type="protein sequence ID" value="PMS27128.1"/>
    <property type="molecule type" value="Genomic_DNA"/>
</dbReference>